<accession>A0ABP0SM09</accession>
<keyword evidence="3" id="KW-1185">Reference proteome</keyword>
<name>A0ABP0SM09_9DINO</name>
<dbReference type="Proteomes" id="UP001642464">
    <property type="component" value="Unassembled WGS sequence"/>
</dbReference>
<evidence type="ECO:0000256" key="1">
    <source>
        <dbReference type="SAM" id="MobiDB-lite"/>
    </source>
</evidence>
<reference evidence="2 3" key="1">
    <citation type="submission" date="2024-02" db="EMBL/GenBank/DDBJ databases">
        <authorList>
            <person name="Chen Y."/>
            <person name="Shah S."/>
            <person name="Dougan E. K."/>
            <person name="Thang M."/>
            <person name="Chan C."/>
        </authorList>
    </citation>
    <scope>NUCLEOTIDE SEQUENCE [LARGE SCALE GENOMIC DNA]</scope>
</reference>
<feature type="region of interest" description="Disordered" evidence="1">
    <location>
        <begin position="1058"/>
        <end position="1083"/>
    </location>
</feature>
<feature type="compositionally biased region" description="Basic and acidic residues" evidence="1">
    <location>
        <begin position="1070"/>
        <end position="1081"/>
    </location>
</feature>
<organism evidence="2 3">
    <name type="scientific">Durusdinium trenchii</name>
    <dbReference type="NCBI Taxonomy" id="1381693"/>
    <lineage>
        <taxon>Eukaryota</taxon>
        <taxon>Sar</taxon>
        <taxon>Alveolata</taxon>
        <taxon>Dinophyceae</taxon>
        <taxon>Suessiales</taxon>
        <taxon>Symbiodiniaceae</taxon>
        <taxon>Durusdinium</taxon>
    </lineage>
</organism>
<comment type="caution">
    <text evidence="2">The sequence shown here is derived from an EMBL/GenBank/DDBJ whole genome shotgun (WGS) entry which is preliminary data.</text>
</comment>
<gene>
    <name evidence="2" type="ORF">SCF082_LOCUS52573</name>
</gene>
<dbReference type="EMBL" id="CAXAMM010044140">
    <property type="protein sequence ID" value="CAK9113423.1"/>
    <property type="molecule type" value="Genomic_DNA"/>
</dbReference>
<feature type="compositionally biased region" description="Polar residues" evidence="1">
    <location>
        <begin position="475"/>
        <end position="489"/>
    </location>
</feature>
<evidence type="ECO:0000313" key="3">
    <source>
        <dbReference type="Proteomes" id="UP001642464"/>
    </source>
</evidence>
<evidence type="ECO:0000313" key="2">
    <source>
        <dbReference type="EMBL" id="CAK9113423.1"/>
    </source>
</evidence>
<sequence length="1128" mass="129359">MTAGVVVFRPEAEGKILEKDPRWDLEVLAAAAHWALRLMRKSLLSWSHLISKRRRSRLHGRCFREEEIVPRACRRTLERWKLAAIGQVHGRLVGSARKGRIFHAWRQGVRRSCSIRLMARQCGLRQCGIVLAAWSRAAAYCSKCRRILSLQRCQLMVKTCGKALAAWRLRSSALQALRRAAARRNHAQEEGALGAWRQLCSERLWRRTRLEMRAEHATMYRTFCDWAWQVAAELSLRLRLADRTRRCQLRSLMEWKGQMVLLQSRRLQAAEAIMSRNAEKKRLAWQYWKRLQFERRHVRRRRSDEWPRLLRWSFRSWHHGLLVSTFLLRRDELSSAGRCRLRRAWTAWTSCRYQVVHRTQSAEKHLCEDAFDAWRFGASPEMCEASMDLLEISASTEEVSKDTQAPDDVNRTLSDFSGLSLGASPIAIFDSPEITKTDAEISLQAHKLKELRKVVKTFEEVSFSKRPEGLGHRLQSPSAFPSSSQHETPQISTAFMPPKEGLNDAGSLDLNDTGAMLQASASEVFYAWLGACLQRRHRTLAVEEALSVKRTLRHLRSWQQLRQVFMDHRRCNRFILLRCWQRWQLLPRMSAARALSLCFGAWRSCTQEVKAERQRCKSFTRSIRRQLFRAWHLHSCRGKVRAQFLRYQHGLCLATAFSGDGTFSLLCTPKKSSTQCEGSGMDLFWRCVRKMLQDQSKAFPLRLLRVCSAWQLHFHQRRRAAVLCSQRMRREAAKTWFAWQECRASEHLFVDKIARMLQPLIVRLSSLHHRRQQRLALRAWRLGLVQAKVERSKQIKDCLSLWRLGIRNGKATFAKRAAFRAWAAAIQALRRSKLALGAWRVLLLTSKRSNRSRLQMVLNSWAYVRDVRSFGLSGMAQIAAMHRSAQCCEKSLVGAPGPCPADHYDQVMSAELAGRLVAHVLGGRELLRLDFLEQLARALHVRLLGPHRSSAVVRRTDGGWDMARSCEKVLLVRVDATVGWRCAAARQRSQPGEPSEGARDLMEGGVRIDLIRESMAARAGTGLFNETHLVSSSGRQPGTIGGSILADETAQAEAKVKGLEENTTSVPLEQRSESDGEDRPSEWILPLLRGRRVGATGPEMVHFPEELKVAGQVFTSAYVERDFRCWDG</sequence>
<feature type="region of interest" description="Disordered" evidence="1">
    <location>
        <begin position="468"/>
        <end position="489"/>
    </location>
</feature>
<protein>
    <submittedName>
        <fullName evidence="2">Uncharacterized protein</fullName>
    </submittedName>
</protein>
<proteinExistence type="predicted"/>